<comment type="caution">
    <text evidence="2">The sequence shown here is derived from an EMBL/GenBank/DDBJ whole genome shotgun (WGS) entry which is preliminary data.</text>
</comment>
<feature type="region of interest" description="Disordered" evidence="1">
    <location>
        <begin position="1"/>
        <end position="71"/>
    </location>
</feature>
<reference evidence="2" key="1">
    <citation type="submission" date="2019-10" db="EMBL/GenBank/DDBJ databases">
        <title>Conservation and host-specific expression of non-tandemly repeated heterogenous ribosome RNA gene in arbuscular mycorrhizal fungi.</title>
        <authorList>
            <person name="Maeda T."/>
            <person name="Kobayashi Y."/>
            <person name="Nakagawa T."/>
            <person name="Ezawa T."/>
            <person name="Yamaguchi K."/>
            <person name="Bino T."/>
            <person name="Nishimoto Y."/>
            <person name="Shigenobu S."/>
            <person name="Kawaguchi M."/>
        </authorList>
    </citation>
    <scope>NUCLEOTIDE SEQUENCE</scope>
    <source>
        <strain evidence="2">HR1</strain>
    </source>
</reference>
<dbReference type="Proteomes" id="UP000615446">
    <property type="component" value="Unassembled WGS sequence"/>
</dbReference>
<name>A0A8H3QEW3_9GLOM</name>
<gene>
    <name evidence="2" type="ORF">RCL2_000389500</name>
</gene>
<accession>A0A8H3QEW3</accession>
<sequence length="157" mass="18572">MDNDLLKMENSKRMDNDLLKMENSKRMDNDLSKMENSKRMDNDLSKMENSKRMDNDLSKMENSKRMDNDLSKMENSKRMDNNFMSHAFNVLPNNNIFLDTIKEWNQFSQLKTQRINLKRNISQDQSSPRSSSLEKENLSHNRIKTFSNSFLINSMGC</sequence>
<organism evidence="2 3">
    <name type="scientific">Rhizophagus clarus</name>
    <dbReference type="NCBI Taxonomy" id="94130"/>
    <lineage>
        <taxon>Eukaryota</taxon>
        <taxon>Fungi</taxon>
        <taxon>Fungi incertae sedis</taxon>
        <taxon>Mucoromycota</taxon>
        <taxon>Glomeromycotina</taxon>
        <taxon>Glomeromycetes</taxon>
        <taxon>Glomerales</taxon>
        <taxon>Glomeraceae</taxon>
        <taxon>Rhizophagus</taxon>
    </lineage>
</organism>
<dbReference type="AlphaFoldDB" id="A0A8H3QEW3"/>
<protein>
    <submittedName>
        <fullName evidence="2">Spore germination protein</fullName>
    </submittedName>
</protein>
<evidence type="ECO:0000313" key="3">
    <source>
        <dbReference type="Proteomes" id="UP000615446"/>
    </source>
</evidence>
<proteinExistence type="predicted"/>
<dbReference type="EMBL" id="BLAL01000020">
    <property type="protein sequence ID" value="GES76492.1"/>
    <property type="molecule type" value="Genomic_DNA"/>
</dbReference>
<evidence type="ECO:0000256" key="1">
    <source>
        <dbReference type="SAM" id="MobiDB-lite"/>
    </source>
</evidence>
<evidence type="ECO:0000313" key="2">
    <source>
        <dbReference type="EMBL" id="GES76492.1"/>
    </source>
</evidence>